<feature type="domain" description="Nudix hydrolase" evidence="3">
    <location>
        <begin position="5"/>
        <end position="136"/>
    </location>
</feature>
<name>A0ABV8A7T1_9DEIO</name>
<dbReference type="PANTHER" id="PTHR43046:SF2">
    <property type="entry name" value="8-OXO-DGTP DIPHOSPHATASE-RELATED"/>
    <property type="match status" value="1"/>
</dbReference>
<evidence type="ECO:0000313" key="4">
    <source>
        <dbReference type="EMBL" id="MFC3861465.1"/>
    </source>
</evidence>
<keyword evidence="5" id="KW-1185">Reference proteome</keyword>
<proteinExistence type="predicted"/>
<evidence type="ECO:0000259" key="3">
    <source>
        <dbReference type="PROSITE" id="PS51462"/>
    </source>
</evidence>
<keyword evidence="2" id="KW-0378">Hydrolase</keyword>
<dbReference type="PRINTS" id="PR00502">
    <property type="entry name" value="NUDIXFAMILY"/>
</dbReference>
<organism evidence="4 5">
    <name type="scientific">Deinococcus antarcticus</name>
    <dbReference type="NCBI Taxonomy" id="1298767"/>
    <lineage>
        <taxon>Bacteria</taxon>
        <taxon>Thermotogati</taxon>
        <taxon>Deinococcota</taxon>
        <taxon>Deinococci</taxon>
        <taxon>Deinococcales</taxon>
        <taxon>Deinococcaceae</taxon>
        <taxon>Deinococcus</taxon>
    </lineage>
</organism>
<sequence>MTAPKHCIGAGVAVLRDGQLLLVRRADNGLWDIPGGRVEPGEQVEVAALRELQEETSLSGGTLTLLGVFSGPQHRHIYPDGNVVDWVTVLFVSHDAQGMAQAGDDAADVRWWPLSDLPANISPATGAYFMNLRGAQ</sequence>
<dbReference type="PROSITE" id="PS51462">
    <property type="entry name" value="NUDIX"/>
    <property type="match status" value="1"/>
</dbReference>
<comment type="caution">
    <text evidence="4">The sequence shown here is derived from an EMBL/GenBank/DDBJ whole genome shotgun (WGS) entry which is preliminary data.</text>
</comment>
<comment type="cofactor">
    <cofactor evidence="1">
        <name>Mg(2+)</name>
        <dbReference type="ChEBI" id="CHEBI:18420"/>
    </cofactor>
</comment>
<dbReference type="RefSeq" id="WP_380078379.1">
    <property type="nucleotide sequence ID" value="NZ_JBHRZF010000142.1"/>
</dbReference>
<dbReference type="Pfam" id="PF00293">
    <property type="entry name" value="NUDIX"/>
    <property type="match status" value="1"/>
</dbReference>
<dbReference type="Proteomes" id="UP001595748">
    <property type="component" value="Unassembled WGS sequence"/>
</dbReference>
<evidence type="ECO:0000256" key="1">
    <source>
        <dbReference type="ARBA" id="ARBA00001946"/>
    </source>
</evidence>
<evidence type="ECO:0000256" key="2">
    <source>
        <dbReference type="ARBA" id="ARBA00022801"/>
    </source>
</evidence>
<dbReference type="InterPro" id="IPR020476">
    <property type="entry name" value="Nudix_hydrolase"/>
</dbReference>
<accession>A0ABV8A7T1</accession>
<dbReference type="PANTHER" id="PTHR43046">
    <property type="entry name" value="GDP-MANNOSE MANNOSYL HYDROLASE"/>
    <property type="match status" value="1"/>
</dbReference>
<dbReference type="EMBL" id="JBHRZF010000142">
    <property type="protein sequence ID" value="MFC3861465.1"/>
    <property type="molecule type" value="Genomic_DNA"/>
</dbReference>
<reference evidence="5" key="1">
    <citation type="journal article" date="2019" name="Int. J. Syst. Evol. Microbiol.">
        <title>The Global Catalogue of Microorganisms (GCM) 10K type strain sequencing project: providing services to taxonomists for standard genome sequencing and annotation.</title>
        <authorList>
            <consortium name="The Broad Institute Genomics Platform"/>
            <consortium name="The Broad Institute Genome Sequencing Center for Infectious Disease"/>
            <person name="Wu L."/>
            <person name="Ma J."/>
        </authorList>
    </citation>
    <scope>NUCLEOTIDE SEQUENCE [LARGE SCALE GENOMIC DNA]</scope>
    <source>
        <strain evidence="5">CCTCC AB 2013263</strain>
    </source>
</reference>
<dbReference type="InterPro" id="IPR000086">
    <property type="entry name" value="NUDIX_hydrolase_dom"/>
</dbReference>
<evidence type="ECO:0000313" key="5">
    <source>
        <dbReference type="Proteomes" id="UP001595748"/>
    </source>
</evidence>
<dbReference type="SUPFAM" id="SSF55811">
    <property type="entry name" value="Nudix"/>
    <property type="match status" value="1"/>
</dbReference>
<dbReference type="InterPro" id="IPR015797">
    <property type="entry name" value="NUDIX_hydrolase-like_dom_sf"/>
</dbReference>
<dbReference type="Gene3D" id="3.90.79.10">
    <property type="entry name" value="Nucleoside Triphosphate Pyrophosphohydrolase"/>
    <property type="match status" value="1"/>
</dbReference>
<gene>
    <name evidence="4" type="ORF">ACFOPQ_11910</name>
</gene>
<protein>
    <submittedName>
        <fullName evidence="4">NUDIX domain-containing protein</fullName>
    </submittedName>
</protein>